<proteinExistence type="predicted"/>
<dbReference type="EMBL" id="JAASQP010000001">
    <property type="protein sequence ID" value="NIJ25186.1"/>
    <property type="molecule type" value="Genomic_DNA"/>
</dbReference>
<dbReference type="RefSeq" id="WP_140047636.1">
    <property type="nucleotide sequence ID" value="NZ_BAAAEV010000001.1"/>
</dbReference>
<protein>
    <submittedName>
        <fullName evidence="1">Uncharacterized protein</fullName>
    </submittedName>
</protein>
<evidence type="ECO:0000313" key="1">
    <source>
        <dbReference type="EMBL" id="NIJ25186.1"/>
    </source>
</evidence>
<reference evidence="1 2" key="1">
    <citation type="submission" date="2020-03" db="EMBL/GenBank/DDBJ databases">
        <title>Genomic Encyclopedia of Type Strains, Phase IV (KMG-IV): sequencing the most valuable type-strain genomes for metagenomic binning, comparative biology and taxonomic classification.</title>
        <authorList>
            <person name="Goeker M."/>
        </authorList>
    </citation>
    <scope>NUCLEOTIDE SEQUENCE [LARGE SCALE GENOMIC DNA]</scope>
    <source>
        <strain evidence="1 2">DSM 22753</strain>
    </source>
</reference>
<gene>
    <name evidence="1" type="ORF">FHT01_002728</name>
</gene>
<name>A0ABX0U3M8_9SPHN</name>
<sequence length="262" mass="28180">MIMLTALAMAQLAQTFTLEKARAMSSEQLAKALLGPDAASIERVVVHPVGMEVPARSLHKVTMIGVPGPAAGGPGWCRRIDKIAHLTPVVPGGNSYVNAMPTQVEKIEERESVRLADGDCSKSDAAFFSVNPKKRASQFALIQRLLVAREQAKSGRPLPFELQCVDEDGARAPAFGGNRCLPGNGRALLASLPLERAFNVSAGGQGVRYSLNRVDGTRTRQPVHFDAQVGMNDGKLAVDVTVGESEGRITRMTIKRHIPYPF</sequence>
<keyword evidence="2" id="KW-1185">Reference proteome</keyword>
<dbReference type="Proteomes" id="UP000788153">
    <property type="component" value="Unassembled WGS sequence"/>
</dbReference>
<accession>A0ABX0U3M8</accession>
<organism evidence="1 2">
    <name type="scientific">Sphingomonas japonica</name>
    <dbReference type="NCBI Taxonomy" id="511662"/>
    <lineage>
        <taxon>Bacteria</taxon>
        <taxon>Pseudomonadati</taxon>
        <taxon>Pseudomonadota</taxon>
        <taxon>Alphaproteobacteria</taxon>
        <taxon>Sphingomonadales</taxon>
        <taxon>Sphingomonadaceae</taxon>
        <taxon>Sphingomonas</taxon>
    </lineage>
</organism>
<comment type="caution">
    <text evidence="1">The sequence shown here is derived from an EMBL/GenBank/DDBJ whole genome shotgun (WGS) entry which is preliminary data.</text>
</comment>
<evidence type="ECO:0000313" key="2">
    <source>
        <dbReference type="Proteomes" id="UP000788153"/>
    </source>
</evidence>